<organism evidence="1">
    <name type="scientific">Noctiluca scintillans</name>
    <name type="common">Sea sparkle</name>
    <name type="synonym">Red tide dinoflagellate</name>
    <dbReference type="NCBI Taxonomy" id="2966"/>
    <lineage>
        <taxon>Eukaryota</taxon>
        <taxon>Sar</taxon>
        <taxon>Alveolata</taxon>
        <taxon>Dinophyceae</taxon>
        <taxon>Noctilucales</taxon>
        <taxon>Noctilucaceae</taxon>
        <taxon>Noctiluca</taxon>
    </lineage>
</organism>
<dbReference type="EMBL" id="HBFQ01005525">
    <property type="protein sequence ID" value="CAD8829584.1"/>
    <property type="molecule type" value="Transcribed_RNA"/>
</dbReference>
<name>A0A7S1EXJ3_NOCSC</name>
<evidence type="ECO:0000313" key="1">
    <source>
        <dbReference type="EMBL" id="CAD8829584.1"/>
    </source>
</evidence>
<proteinExistence type="predicted"/>
<accession>A0A7S1EXJ3</accession>
<protein>
    <submittedName>
        <fullName evidence="1">Uncharacterized protein</fullName>
    </submittedName>
</protein>
<sequence length="209" mass="23494">MQPLRDIDGDGALPLHVRPLIARRPNSKPYAASSKVPHIDVLRTCVRNVLPILDFSRVTLREIRRTMEGDLELAEGTLDVVKKTLRLVVMDELPAIIRSPKYDVTQVHGALRESALTKRRKSKKNSSKLRKGRVAPMSRSEFLQLPPLKVTIFGTSLSLQPMRGALHVFFTGSQKVDIFLDNRIVSVQCNVVCRVPGSQHWLEYPLGTP</sequence>
<reference evidence="1" key="1">
    <citation type="submission" date="2021-01" db="EMBL/GenBank/DDBJ databases">
        <authorList>
            <person name="Corre E."/>
            <person name="Pelletier E."/>
            <person name="Niang G."/>
            <person name="Scheremetjew M."/>
            <person name="Finn R."/>
            <person name="Kale V."/>
            <person name="Holt S."/>
            <person name="Cochrane G."/>
            <person name="Meng A."/>
            <person name="Brown T."/>
            <person name="Cohen L."/>
        </authorList>
    </citation>
    <scope>NUCLEOTIDE SEQUENCE</scope>
</reference>
<dbReference type="AlphaFoldDB" id="A0A7S1EXJ3"/>
<gene>
    <name evidence="1" type="ORF">NSCI0253_LOCUS3930</name>
</gene>